<feature type="region of interest" description="Disordered" evidence="2">
    <location>
        <begin position="173"/>
        <end position="321"/>
    </location>
</feature>
<feature type="compositionally biased region" description="Low complexity" evidence="2">
    <location>
        <begin position="572"/>
        <end position="584"/>
    </location>
</feature>
<feature type="compositionally biased region" description="Low complexity" evidence="2">
    <location>
        <begin position="98"/>
        <end position="111"/>
    </location>
</feature>
<dbReference type="AlphaFoldDB" id="A0AAD4QHH1"/>
<evidence type="ECO:0000313" key="5">
    <source>
        <dbReference type="Proteomes" id="UP001201163"/>
    </source>
</evidence>
<feature type="compositionally biased region" description="Polar residues" evidence="2">
    <location>
        <begin position="191"/>
        <end position="211"/>
    </location>
</feature>
<evidence type="ECO:0000256" key="2">
    <source>
        <dbReference type="SAM" id="MobiDB-lite"/>
    </source>
</evidence>
<dbReference type="PROSITE" id="PS50157">
    <property type="entry name" value="ZINC_FINGER_C2H2_2"/>
    <property type="match status" value="1"/>
</dbReference>
<dbReference type="Proteomes" id="UP001201163">
    <property type="component" value="Unassembled WGS sequence"/>
</dbReference>
<evidence type="ECO:0000256" key="1">
    <source>
        <dbReference type="PROSITE-ProRule" id="PRU00042"/>
    </source>
</evidence>
<dbReference type="GO" id="GO:0008270">
    <property type="term" value="F:zinc ion binding"/>
    <property type="evidence" value="ECO:0007669"/>
    <property type="project" value="UniProtKB-KW"/>
</dbReference>
<dbReference type="InterPro" id="IPR013087">
    <property type="entry name" value="Znf_C2H2_type"/>
</dbReference>
<feature type="compositionally biased region" description="Polar residues" evidence="2">
    <location>
        <begin position="499"/>
        <end position="512"/>
    </location>
</feature>
<keyword evidence="5" id="KW-1185">Reference proteome</keyword>
<sequence length="611" mass="68196">MLLLRHNSSLPDLDASSFRLRSSSYPSYNTIPSKQFTTSPSEEILSNYVHTTPPSQPPLSMYSSSQDQRDNSLVDPWLPTPASAGVSQPADAASHTISRSTYSSPHPSSTSLDDPTRHARFLHTASGSSSARQSFSSHQPPVSLNRHLSEPNIRAVTQQSGHNYPLPTVTEQRYQHERRQHHSFQHGVLPSPSSATFSVDQRPSTAGSAASSGWDRRDVRAEPIQDVTPVQDLPPITSGYHHTSPDSRYPPTFSNPFNDNIGDGRPRSSGFGAADPILPESTRSRLHSPGFSSLVPIARSAASEEEHDSSPPDPSVSKTYSFVSLPGNAVRKRPRRRYDEIERLYHCSWTGCTKSYGTLNHLNAHIVMQRHGNKRTPAEFKELRKQWRKAKKDETERMARLDGTEDRYKIGSEHATMQYPSQPYERQHRSYSYGRPPLYGPGVPGPEMEHQSVVGDTPGRYPLSTETSSMRPQPIQTQYSYPVSSAPHSLYPVAPATPISPTWPEQSTQYEGSTPPHPGPAPGHPHLPAQAVYEYERERHSQSWTSPPHATSSRPVSSYEVSPSYAQHRVNTLPPDSTLLTPLPGYQQSTTLETEYEEEYDSKQQFWTEQH</sequence>
<comment type="caution">
    <text evidence="4">The sequence shown here is derived from an EMBL/GenBank/DDBJ whole genome shotgun (WGS) entry which is preliminary data.</text>
</comment>
<keyword evidence="1" id="KW-0479">Metal-binding</keyword>
<reference evidence="4" key="1">
    <citation type="submission" date="2022-01" db="EMBL/GenBank/DDBJ databases">
        <title>Comparative genomics reveals a dynamic genome evolution in the ectomycorrhizal milk-cap (Lactarius) mushrooms.</title>
        <authorList>
            <consortium name="DOE Joint Genome Institute"/>
            <person name="Lebreton A."/>
            <person name="Tang N."/>
            <person name="Kuo A."/>
            <person name="LaButti K."/>
            <person name="Drula E."/>
            <person name="Barry K."/>
            <person name="Clum A."/>
            <person name="Lipzen A."/>
            <person name="Mousain D."/>
            <person name="Ng V."/>
            <person name="Wang R."/>
            <person name="Wang X."/>
            <person name="Dai Y."/>
            <person name="Henrissat B."/>
            <person name="Grigoriev I.V."/>
            <person name="Guerin-Laguette A."/>
            <person name="Yu F."/>
            <person name="Martin F.M."/>
        </authorList>
    </citation>
    <scope>NUCLEOTIDE SEQUENCE</scope>
    <source>
        <strain evidence="4">QP</strain>
    </source>
</reference>
<feature type="region of interest" description="Disordered" evidence="2">
    <location>
        <begin position="497"/>
        <end position="589"/>
    </location>
</feature>
<feature type="domain" description="C2H2-type" evidence="3">
    <location>
        <begin position="345"/>
        <end position="376"/>
    </location>
</feature>
<dbReference type="GO" id="GO:0006355">
    <property type="term" value="P:regulation of DNA-templated transcription"/>
    <property type="evidence" value="ECO:0007669"/>
    <property type="project" value="InterPro"/>
</dbReference>
<gene>
    <name evidence="4" type="ORF">EDB92DRAFT_2080020</name>
</gene>
<dbReference type="PANTHER" id="PTHR36167:SF3">
    <property type="entry name" value="C2H2 FINGER DOMAIN TRANSCRIPTION FACTOR (EUROFUNG)-RELATED"/>
    <property type="match status" value="1"/>
</dbReference>
<accession>A0AAD4QHH1</accession>
<dbReference type="Gene3D" id="3.30.160.60">
    <property type="entry name" value="Classic Zinc Finger"/>
    <property type="match status" value="1"/>
</dbReference>
<keyword evidence="1" id="KW-0863">Zinc-finger</keyword>
<evidence type="ECO:0000313" key="4">
    <source>
        <dbReference type="EMBL" id="KAH9000109.1"/>
    </source>
</evidence>
<organism evidence="4 5">
    <name type="scientific">Lactarius akahatsu</name>
    <dbReference type="NCBI Taxonomy" id="416441"/>
    <lineage>
        <taxon>Eukaryota</taxon>
        <taxon>Fungi</taxon>
        <taxon>Dikarya</taxon>
        <taxon>Basidiomycota</taxon>
        <taxon>Agaricomycotina</taxon>
        <taxon>Agaricomycetes</taxon>
        <taxon>Russulales</taxon>
        <taxon>Russulaceae</taxon>
        <taxon>Lactarius</taxon>
    </lineage>
</organism>
<feature type="region of interest" description="Disordered" evidence="2">
    <location>
        <begin position="421"/>
        <end position="481"/>
    </location>
</feature>
<name>A0AAD4QHH1_9AGAM</name>
<evidence type="ECO:0000259" key="3">
    <source>
        <dbReference type="PROSITE" id="PS50157"/>
    </source>
</evidence>
<dbReference type="PANTHER" id="PTHR36167">
    <property type="entry name" value="C2H2 FINGER DOMAIN TRANSCRIPTION FACTOR (EUROFUNG)-RELATED"/>
    <property type="match status" value="1"/>
</dbReference>
<feature type="compositionally biased region" description="Pro residues" evidence="2">
    <location>
        <begin position="515"/>
        <end position="525"/>
    </location>
</feature>
<feature type="compositionally biased region" description="Low complexity" evidence="2">
    <location>
        <begin position="126"/>
        <end position="137"/>
    </location>
</feature>
<feature type="compositionally biased region" description="Basic and acidic residues" evidence="2">
    <location>
        <begin position="214"/>
        <end position="223"/>
    </location>
</feature>
<dbReference type="EMBL" id="JAKELL010000002">
    <property type="protein sequence ID" value="KAH9000109.1"/>
    <property type="molecule type" value="Genomic_DNA"/>
</dbReference>
<feature type="compositionally biased region" description="Polar residues" evidence="2">
    <location>
        <begin position="464"/>
        <end position="481"/>
    </location>
</feature>
<dbReference type="PROSITE" id="PS00028">
    <property type="entry name" value="ZINC_FINGER_C2H2_1"/>
    <property type="match status" value="1"/>
</dbReference>
<proteinExistence type="predicted"/>
<keyword evidence="1" id="KW-0862">Zinc</keyword>
<protein>
    <recommendedName>
        <fullName evidence="3">C2H2-type domain-containing protein</fullName>
    </recommendedName>
</protein>
<dbReference type="InterPro" id="IPR039327">
    <property type="entry name" value="CON7-like"/>
</dbReference>
<feature type="compositionally biased region" description="Polar residues" evidence="2">
    <location>
        <begin position="542"/>
        <end position="565"/>
    </location>
</feature>
<feature type="region of interest" description="Disordered" evidence="2">
    <location>
        <begin position="47"/>
        <end position="145"/>
    </location>
</feature>